<dbReference type="AlphaFoldDB" id="A0A6N8F9Q6"/>
<dbReference type="OrthoDB" id="6225858at2"/>
<gene>
    <name evidence="2" type="ORF">GNP35_01315</name>
</gene>
<dbReference type="Pfam" id="PF16956">
    <property type="entry name" value="Porin_7"/>
    <property type="match status" value="1"/>
</dbReference>
<reference evidence="2 3" key="1">
    <citation type="submission" date="2019-11" db="EMBL/GenBank/DDBJ databases">
        <title>P. haliotis isolates from Z. marina roots.</title>
        <authorList>
            <person name="Cohen M."/>
            <person name="Jospin G."/>
            <person name="Eisen J.A."/>
            <person name="Coil D.A."/>
        </authorList>
    </citation>
    <scope>NUCLEOTIDE SEQUENCE [LARGE SCALE GENOMIC DNA]</scope>
    <source>
        <strain evidence="2 3">UCD-MCMsp1aY</strain>
    </source>
</reference>
<comment type="caution">
    <text evidence="2">The sequence shown here is derived from an EMBL/GenBank/DDBJ whole genome shotgun (WGS) entry which is preliminary data.</text>
</comment>
<organism evidence="2 3">
    <name type="scientific">Psychrosphaera haliotis</name>
    <dbReference type="NCBI Taxonomy" id="555083"/>
    <lineage>
        <taxon>Bacteria</taxon>
        <taxon>Pseudomonadati</taxon>
        <taxon>Pseudomonadota</taxon>
        <taxon>Gammaproteobacteria</taxon>
        <taxon>Alteromonadales</taxon>
        <taxon>Pseudoalteromonadaceae</taxon>
        <taxon>Psychrosphaera</taxon>
    </lineage>
</organism>
<accession>A0A6N8F9Q6</accession>
<sequence length="232" mass="25319">MKTRALILSLSLLSSSAIANTYNNQVDVDYFSVESSNIIKLEGTHYLQSVSTNNTAWAQAAFMGRNTSVNVSYTDFDGDISNLVLGGDYYNNDLFFGLDVVYVDVDGFDSDTSLVGEVGYFLKPNWMVSVAASEEDFSDTLVLSSKYIATLGDGQFVNFEVSYKNFDSDIVAAADYFWSPQSSIGVSLSSEESVNGTIRAQHFFTPSISARVEYVLLDGSDNGVLIGLTGRF</sequence>
<keyword evidence="1" id="KW-0732">Signal</keyword>
<dbReference type="InterPro" id="IPR031593">
    <property type="entry name" value="Porin_7"/>
</dbReference>
<feature type="signal peptide" evidence="1">
    <location>
        <begin position="1"/>
        <end position="19"/>
    </location>
</feature>
<protein>
    <submittedName>
        <fullName evidence="2">Putative porin</fullName>
    </submittedName>
</protein>
<feature type="chain" id="PRO_5027074577" evidence="1">
    <location>
        <begin position="20"/>
        <end position="232"/>
    </location>
</feature>
<dbReference type="SUPFAM" id="SSF56935">
    <property type="entry name" value="Porins"/>
    <property type="match status" value="1"/>
</dbReference>
<dbReference type="EMBL" id="WOCD01000001">
    <property type="protein sequence ID" value="MUH71251.1"/>
    <property type="molecule type" value="Genomic_DNA"/>
</dbReference>
<keyword evidence="3" id="KW-1185">Reference proteome</keyword>
<proteinExistence type="predicted"/>
<dbReference type="Proteomes" id="UP000439994">
    <property type="component" value="Unassembled WGS sequence"/>
</dbReference>
<name>A0A6N8F9Q6_9GAMM</name>
<evidence type="ECO:0000313" key="3">
    <source>
        <dbReference type="Proteomes" id="UP000439994"/>
    </source>
</evidence>
<evidence type="ECO:0000313" key="2">
    <source>
        <dbReference type="EMBL" id="MUH71251.1"/>
    </source>
</evidence>
<dbReference type="RefSeq" id="WP_155693808.1">
    <property type="nucleotide sequence ID" value="NZ_WOCD01000001.1"/>
</dbReference>
<evidence type="ECO:0000256" key="1">
    <source>
        <dbReference type="SAM" id="SignalP"/>
    </source>
</evidence>